<evidence type="ECO:0000313" key="2">
    <source>
        <dbReference type="EMBL" id="AAS51128.2"/>
    </source>
</evidence>
<proteinExistence type="predicted"/>
<feature type="region of interest" description="Disordered" evidence="1">
    <location>
        <begin position="90"/>
        <end position="109"/>
    </location>
</feature>
<protein>
    <submittedName>
        <fullName evidence="2">ACL100Cp</fullName>
    </submittedName>
</protein>
<evidence type="ECO:0000313" key="3">
    <source>
        <dbReference type="Proteomes" id="UP000000591"/>
    </source>
</evidence>
<dbReference type="InParanoid" id="Q75CL9"/>
<dbReference type="HOGENOM" id="CLU_151392_0_0_1"/>
<dbReference type="InterPro" id="IPR013726">
    <property type="entry name" value="Mitofissin"/>
</dbReference>
<gene>
    <name evidence="2" type="ORF">AGOS_ACL100C</name>
</gene>
<dbReference type="eggNOG" id="ENOG502SA6M">
    <property type="taxonomic scope" value="Eukaryota"/>
</dbReference>
<organism evidence="2 3">
    <name type="scientific">Eremothecium gossypii (strain ATCC 10895 / CBS 109.51 / FGSC 9923 / NRRL Y-1056)</name>
    <name type="common">Yeast</name>
    <name type="synonym">Ashbya gossypii</name>
    <dbReference type="NCBI Taxonomy" id="284811"/>
    <lineage>
        <taxon>Eukaryota</taxon>
        <taxon>Fungi</taxon>
        <taxon>Dikarya</taxon>
        <taxon>Ascomycota</taxon>
        <taxon>Saccharomycotina</taxon>
        <taxon>Saccharomycetes</taxon>
        <taxon>Saccharomycetales</taxon>
        <taxon>Saccharomycetaceae</taxon>
        <taxon>Eremothecium</taxon>
    </lineage>
</organism>
<accession>Q75CL9</accession>
<dbReference type="PANTHER" id="PTHR28075:SF1">
    <property type="entry name" value="DUF1748-DOMAIN-CONTAINING PROTEIN"/>
    <property type="match status" value="1"/>
</dbReference>
<reference evidence="3" key="2">
    <citation type="journal article" date="2013" name="G3 (Bethesda)">
        <title>Genomes of Ashbya fungi isolated from insects reveal four mating-type loci, numerous translocations, lack of transposons, and distinct gene duplications.</title>
        <authorList>
            <person name="Dietrich F.S."/>
            <person name="Voegeli S."/>
            <person name="Kuo S."/>
            <person name="Philippsen P."/>
        </authorList>
    </citation>
    <scope>GENOME REANNOTATION</scope>
    <source>
        <strain evidence="3">ATCC 10895 / CBS 109.51 / FGSC 9923 / NRRL Y-1056</strain>
    </source>
</reference>
<dbReference type="GeneID" id="4619424"/>
<sequence>MPSLKQMVHFSADLALVAMVLAGLRRSTGYVLAYEASDLRNYIRRYLGWGEYLFDQLAALAARSAYFRRETALDGFLGGAFRRLEEVAGAEGEGRAHERAAAPRPAHLD</sequence>
<dbReference type="EMBL" id="AE016816">
    <property type="protein sequence ID" value="AAS51128.2"/>
    <property type="molecule type" value="Genomic_DNA"/>
</dbReference>
<reference evidence="2 3" key="1">
    <citation type="journal article" date="2004" name="Science">
        <title>The Ashbya gossypii genome as a tool for mapping the ancient Saccharomyces cerevisiae genome.</title>
        <authorList>
            <person name="Dietrich F.S."/>
            <person name="Voegeli S."/>
            <person name="Brachat S."/>
            <person name="Lerch A."/>
            <person name="Gates K."/>
            <person name="Steiner S."/>
            <person name="Mohr C."/>
            <person name="Pohlmann R."/>
            <person name="Luedi P."/>
            <person name="Choi S."/>
            <person name="Wing R.A."/>
            <person name="Flavier A."/>
            <person name="Gaffney T.D."/>
            <person name="Philippsen P."/>
        </authorList>
    </citation>
    <scope>NUCLEOTIDE SEQUENCE [LARGE SCALE GENOMIC DNA]</scope>
    <source>
        <strain evidence="3">ATCC 10895 / CBS 109.51 / FGSC 9923 / NRRL Y-1056</strain>
    </source>
</reference>
<dbReference type="Pfam" id="PF08520">
    <property type="entry name" value="Mitofissin"/>
    <property type="match status" value="1"/>
</dbReference>
<dbReference type="Proteomes" id="UP000000591">
    <property type="component" value="Chromosome III"/>
</dbReference>
<dbReference type="PANTHER" id="PTHR28075">
    <property type="entry name" value="CHROMOSOME 16, WHOLE GENOME SHOTGUN SEQUENCE"/>
    <property type="match status" value="1"/>
</dbReference>
<dbReference type="KEGG" id="ago:AGOS_ACL100C"/>
<dbReference type="OrthoDB" id="16824at2759"/>
<evidence type="ECO:0000256" key="1">
    <source>
        <dbReference type="SAM" id="MobiDB-lite"/>
    </source>
</evidence>
<name>Q75CL9_EREGS</name>
<dbReference type="RefSeq" id="NP_983304.2">
    <property type="nucleotide sequence ID" value="NM_208657.2"/>
</dbReference>
<dbReference type="AlphaFoldDB" id="Q75CL9"/>
<dbReference type="GO" id="GO:0005737">
    <property type="term" value="C:cytoplasm"/>
    <property type="evidence" value="ECO:0000318"/>
    <property type="project" value="GO_Central"/>
</dbReference>
<dbReference type="OMA" id="WGEYLFD"/>
<dbReference type="FunCoup" id="Q75CL9">
    <property type="interactions" value="2"/>
</dbReference>
<keyword evidence="3" id="KW-1185">Reference proteome</keyword>